<evidence type="ECO:0000313" key="1">
    <source>
        <dbReference type="EMBL" id="HIQ90159.1"/>
    </source>
</evidence>
<reference evidence="1" key="1">
    <citation type="submission" date="2020-10" db="EMBL/GenBank/DDBJ databases">
        <authorList>
            <person name="Gilroy R."/>
        </authorList>
    </citation>
    <scope>NUCLEOTIDE SEQUENCE</scope>
    <source>
        <strain evidence="1">CHK147-3167</strain>
    </source>
</reference>
<dbReference type="Proteomes" id="UP000886786">
    <property type="component" value="Unassembled WGS sequence"/>
</dbReference>
<accession>A0A9D0ZPS9</accession>
<gene>
    <name evidence="1" type="ORF">IAB27_00820</name>
</gene>
<dbReference type="EMBL" id="DVFV01000020">
    <property type="protein sequence ID" value="HIQ90159.1"/>
    <property type="molecule type" value="Genomic_DNA"/>
</dbReference>
<protein>
    <submittedName>
        <fullName evidence="1">Uncharacterized protein</fullName>
    </submittedName>
</protein>
<reference evidence="1" key="2">
    <citation type="journal article" date="2021" name="PeerJ">
        <title>Extensive microbial diversity within the chicken gut microbiome revealed by metagenomics and culture.</title>
        <authorList>
            <person name="Gilroy R."/>
            <person name="Ravi A."/>
            <person name="Getino M."/>
            <person name="Pursley I."/>
            <person name="Horton D.L."/>
            <person name="Alikhan N.F."/>
            <person name="Baker D."/>
            <person name="Gharbi K."/>
            <person name="Hall N."/>
            <person name="Watson M."/>
            <person name="Adriaenssens E.M."/>
            <person name="Foster-Nyarko E."/>
            <person name="Jarju S."/>
            <person name="Secka A."/>
            <person name="Antonio M."/>
            <person name="Oren A."/>
            <person name="Chaudhuri R.R."/>
            <person name="La Ragione R."/>
            <person name="Hildebrand F."/>
            <person name="Pallen M.J."/>
        </authorList>
    </citation>
    <scope>NUCLEOTIDE SEQUENCE</scope>
    <source>
        <strain evidence="1">CHK147-3167</strain>
    </source>
</reference>
<evidence type="ECO:0000313" key="2">
    <source>
        <dbReference type="Proteomes" id="UP000886786"/>
    </source>
</evidence>
<dbReference type="AlphaFoldDB" id="A0A9D0ZPS9"/>
<sequence length="91" mass="10333">MKDMVITLGADKWLVVAEAVYNDETYDYLVKVNQGEDEILDDKKVVKVIMDNGEKYMDEVTDGDILKNVVPLLVPEAKKYIANPELLSELK</sequence>
<comment type="caution">
    <text evidence="1">The sequence shown here is derived from an EMBL/GenBank/DDBJ whole genome shotgun (WGS) entry which is preliminary data.</text>
</comment>
<organism evidence="1 2">
    <name type="scientific">Candidatus Coprosoma intestinipullorum</name>
    <dbReference type="NCBI Taxonomy" id="2840752"/>
    <lineage>
        <taxon>Bacteria</taxon>
        <taxon>Bacillati</taxon>
        <taxon>Bacillota</taxon>
        <taxon>Bacillota incertae sedis</taxon>
        <taxon>Candidatus Coprosoma</taxon>
    </lineage>
</organism>
<name>A0A9D0ZPS9_9FIRM</name>
<proteinExistence type="predicted"/>